<dbReference type="AlphaFoldDB" id="A0AAQ4DUA0"/>
<feature type="binding site" description="axial binding residue" evidence="14">
    <location>
        <position position="94"/>
    </location>
    <ligand>
        <name>heme</name>
        <dbReference type="ChEBI" id="CHEBI:30413"/>
    </ligand>
    <ligandPart>
        <name>Fe</name>
        <dbReference type="ChEBI" id="CHEBI:18248"/>
    </ligandPart>
</feature>
<comment type="function">
    <text evidence="2">May be involved in the metabolism of insect hormones and in the breakdown of synthetic insecticides.</text>
</comment>
<evidence type="ECO:0000256" key="7">
    <source>
        <dbReference type="ARBA" id="ARBA00022723"/>
    </source>
</evidence>
<evidence type="ECO:0000256" key="12">
    <source>
        <dbReference type="ARBA" id="ARBA00023033"/>
    </source>
</evidence>
<evidence type="ECO:0000313" key="17">
    <source>
        <dbReference type="Proteomes" id="UP001321473"/>
    </source>
</evidence>
<evidence type="ECO:0000256" key="9">
    <source>
        <dbReference type="ARBA" id="ARBA00022848"/>
    </source>
</evidence>
<dbReference type="InterPro" id="IPR017972">
    <property type="entry name" value="Cyt_P450_CS"/>
</dbReference>
<keyword evidence="8" id="KW-0256">Endoplasmic reticulum</keyword>
<evidence type="ECO:0000256" key="2">
    <source>
        <dbReference type="ARBA" id="ARBA00003690"/>
    </source>
</evidence>
<dbReference type="EMBL" id="JARKHS020026761">
    <property type="protein sequence ID" value="KAK8766040.1"/>
    <property type="molecule type" value="Genomic_DNA"/>
</dbReference>
<dbReference type="Pfam" id="PF00067">
    <property type="entry name" value="p450"/>
    <property type="match status" value="1"/>
</dbReference>
<accession>A0AAQ4DUA0</accession>
<dbReference type="GO" id="GO:0016705">
    <property type="term" value="F:oxidoreductase activity, acting on paired donors, with incorporation or reduction of molecular oxygen"/>
    <property type="evidence" value="ECO:0007669"/>
    <property type="project" value="InterPro"/>
</dbReference>
<proteinExistence type="inferred from homology"/>
<dbReference type="InterPro" id="IPR036396">
    <property type="entry name" value="Cyt_P450_sf"/>
</dbReference>
<evidence type="ECO:0000256" key="5">
    <source>
        <dbReference type="ARBA" id="ARBA00010617"/>
    </source>
</evidence>
<keyword evidence="7 14" id="KW-0479">Metal-binding</keyword>
<dbReference type="GO" id="GO:0005506">
    <property type="term" value="F:iron ion binding"/>
    <property type="evidence" value="ECO:0007669"/>
    <property type="project" value="InterPro"/>
</dbReference>
<dbReference type="PANTHER" id="PTHR24292">
    <property type="entry name" value="CYTOCHROME P450"/>
    <property type="match status" value="1"/>
</dbReference>
<dbReference type="InterPro" id="IPR002403">
    <property type="entry name" value="Cyt_P450_E_grp-IV"/>
</dbReference>
<evidence type="ECO:0000256" key="3">
    <source>
        <dbReference type="ARBA" id="ARBA00004174"/>
    </source>
</evidence>
<dbReference type="GO" id="GO:0020037">
    <property type="term" value="F:heme binding"/>
    <property type="evidence" value="ECO:0007669"/>
    <property type="project" value="InterPro"/>
</dbReference>
<reference evidence="16 17" key="1">
    <citation type="journal article" date="2023" name="Arcadia Sci">
        <title>De novo assembly of a long-read Amblyomma americanum tick genome.</title>
        <authorList>
            <person name="Chou S."/>
            <person name="Poskanzer K.E."/>
            <person name="Rollins M."/>
            <person name="Thuy-Boun P.S."/>
        </authorList>
    </citation>
    <scope>NUCLEOTIDE SEQUENCE [LARGE SCALE GENOMIC DNA]</scope>
    <source>
        <strain evidence="16">F_SG_1</strain>
        <tissue evidence="16">Salivary glands</tissue>
    </source>
</reference>
<protein>
    <recommendedName>
        <fullName evidence="18">Cytochrome</fullName>
    </recommendedName>
</protein>
<sequence>MKRLKYLHYVVDESLRLYPPGLTFVTRQAKEDFECKGIKFKAGTCFMAAQYHIQRDPRYWTKPLEFNPDRFAPENETPKTKTANMSFGVGPRNCVGKRMALLKIRYTVARLLQKYRFELGPSQMGSMEISQYAMVSTPSRGPWILIHSLAEKTNLGLNIHNHFSENTRL</sequence>
<organism evidence="16 17">
    <name type="scientific">Amblyomma americanum</name>
    <name type="common">Lone star tick</name>
    <dbReference type="NCBI Taxonomy" id="6943"/>
    <lineage>
        <taxon>Eukaryota</taxon>
        <taxon>Metazoa</taxon>
        <taxon>Ecdysozoa</taxon>
        <taxon>Arthropoda</taxon>
        <taxon>Chelicerata</taxon>
        <taxon>Arachnida</taxon>
        <taxon>Acari</taxon>
        <taxon>Parasitiformes</taxon>
        <taxon>Ixodida</taxon>
        <taxon>Ixodoidea</taxon>
        <taxon>Ixodidae</taxon>
        <taxon>Amblyomminae</taxon>
        <taxon>Amblyomma</taxon>
    </lineage>
</organism>
<dbReference type="InterPro" id="IPR050476">
    <property type="entry name" value="Insect_CytP450_Detox"/>
</dbReference>
<dbReference type="GO" id="GO:0005789">
    <property type="term" value="C:endoplasmic reticulum membrane"/>
    <property type="evidence" value="ECO:0007669"/>
    <property type="project" value="UniProtKB-SubCell"/>
</dbReference>
<dbReference type="InterPro" id="IPR001128">
    <property type="entry name" value="Cyt_P450"/>
</dbReference>
<evidence type="ECO:0000256" key="15">
    <source>
        <dbReference type="RuleBase" id="RU000461"/>
    </source>
</evidence>
<evidence type="ECO:0000256" key="1">
    <source>
        <dbReference type="ARBA" id="ARBA00001971"/>
    </source>
</evidence>
<evidence type="ECO:0000256" key="14">
    <source>
        <dbReference type="PIRSR" id="PIRSR602403-1"/>
    </source>
</evidence>
<keyword evidence="10 15" id="KW-0560">Oxidoreductase</keyword>
<comment type="caution">
    <text evidence="16">The sequence shown here is derived from an EMBL/GenBank/DDBJ whole genome shotgun (WGS) entry which is preliminary data.</text>
</comment>
<gene>
    <name evidence="16" type="ORF">V5799_007181</name>
</gene>
<comment type="similarity">
    <text evidence="5 15">Belongs to the cytochrome P450 family.</text>
</comment>
<dbReference type="PRINTS" id="PR00465">
    <property type="entry name" value="EP450IV"/>
</dbReference>
<evidence type="ECO:0000256" key="11">
    <source>
        <dbReference type="ARBA" id="ARBA00023004"/>
    </source>
</evidence>
<name>A0AAQ4DUA0_AMBAM</name>
<evidence type="ECO:0000256" key="10">
    <source>
        <dbReference type="ARBA" id="ARBA00023002"/>
    </source>
</evidence>
<keyword evidence="13" id="KW-0472">Membrane</keyword>
<keyword evidence="11 14" id="KW-0408">Iron</keyword>
<evidence type="ECO:0000256" key="13">
    <source>
        <dbReference type="ARBA" id="ARBA00023136"/>
    </source>
</evidence>
<evidence type="ECO:0000256" key="8">
    <source>
        <dbReference type="ARBA" id="ARBA00022824"/>
    </source>
</evidence>
<dbReference type="PRINTS" id="PR00385">
    <property type="entry name" value="P450"/>
</dbReference>
<keyword evidence="17" id="KW-1185">Reference proteome</keyword>
<evidence type="ECO:0000256" key="4">
    <source>
        <dbReference type="ARBA" id="ARBA00004406"/>
    </source>
</evidence>
<comment type="subcellular location">
    <subcellularLocation>
        <location evidence="4">Endoplasmic reticulum membrane</location>
        <topology evidence="4">Peripheral membrane protein</topology>
    </subcellularLocation>
    <subcellularLocation>
        <location evidence="3">Microsome membrane</location>
        <topology evidence="3">Peripheral membrane protein</topology>
    </subcellularLocation>
</comment>
<dbReference type="SUPFAM" id="SSF48264">
    <property type="entry name" value="Cytochrome P450"/>
    <property type="match status" value="1"/>
</dbReference>
<dbReference type="GO" id="GO:0004497">
    <property type="term" value="F:monooxygenase activity"/>
    <property type="evidence" value="ECO:0007669"/>
    <property type="project" value="UniProtKB-KW"/>
</dbReference>
<dbReference type="PROSITE" id="PS00086">
    <property type="entry name" value="CYTOCHROME_P450"/>
    <property type="match status" value="1"/>
</dbReference>
<evidence type="ECO:0000256" key="6">
    <source>
        <dbReference type="ARBA" id="ARBA00022617"/>
    </source>
</evidence>
<evidence type="ECO:0000313" key="16">
    <source>
        <dbReference type="EMBL" id="KAK8766040.1"/>
    </source>
</evidence>
<evidence type="ECO:0008006" key="18">
    <source>
        <dbReference type="Google" id="ProtNLM"/>
    </source>
</evidence>
<keyword evidence="12 15" id="KW-0503">Monooxygenase</keyword>
<dbReference type="PANTHER" id="PTHR24292:SF102">
    <property type="entry name" value="CYTOCHROME P450 FAMILY-RELATED"/>
    <property type="match status" value="1"/>
</dbReference>
<comment type="cofactor">
    <cofactor evidence="1 14">
        <name>heme</name>
        <dbReference type="ChEBI" id="CHEBI:30413"/>
    </cofactor>
</comment>
<keyword evidence="9" id="KW-0492">Microsome</keyword>
<dbReference type="Proteomes" id="UP001321473">
    <property type="component" value="Unassembled WGS sequence"/>
</dbReference>
<dbReference type="Gene3D" id="1.10.630.10">
    <property type="entry name" value="Cytochrome P450"/>
    <property type="match status" value="1"/>
</dbReference>
<keyword evidence="6 14" id="KW-0349">Heme</keyword>